<comment type="caution">
    <text evidence="3">The sequence shown here is derived from an EMBL/GenBank/DDBJ whole genome shotgun (WGS) entry which is preliminary data.</text>
</comment>
<dbReference type="Pfam" id="PF00722">
    <property type="entry name" value="Glyco_hydro_16"/>
    <property type="match status" value="1"/>
</dbReference>
<evidence type="ECO:0000259" key="2">
    <source>
        <dbReference type="PROSITE" id="PS51762"/>
    </source>
</evidence>
<dbReference type="SUPFAM" id="SSF49899">
    <property type="entry name" value="Concanavalin A-like lectins/glucanases"/>
    <property type="match status" value="1"/>
</dbReference>
<comment type="similarity">
    <text evidence="1">Belongs to the glycosyl hydrolase 16 family.</text>
</comment>
<evidence type="ECO:0000313" key="3">
    <source>
        <dbReference type="EMBL" id="CAE8740492.1"/>
    </source>
</evidence>
<dbReference type="GO" id="GO:0004553">
    <property type="term" value="F:hydrolase activity, hydrolyzing O-glycosyl compounds"/>
    <property type="evidence" value="ECO:0007669"/>
    <property type="project" value="InterPro"/>
</dbReference>
<feature type="domain" description="GH16" evidence="2">
    <location>
        <begin position="143"/>
        <end position="397"/>
    </location>
</feature>
<protein>
    <recommendedName>
        <fullName evidence="2">GH16 domain-containing protein</fullName>
    </recommendedName>
</protein>
<dbReference type="EMBL" id="CAJNNW010037266">
    <property type="protein sequence ID" value="CAE8740492.1"/>
    <property type="molecule type" value="Genomic_DNA"/>
</dbReference>
<dbReference type="PANTHER" id="PTHR10963">
    <property type="entry name" value="GLYCOSYL HYDROLASE-RELATED"/>
    <property type="match status" value="1"/>
</dbReference>
<dbReference type="InterPro" id="IPR013320">
    <property type="entry name" value="ConA-like_dom_sf"/>
</dbReference>
<evidence type="ECO:0000256" key="1">
    <source>
        <dbReference type="ARBA" id="ARBA00006865"/>
    </source>
</evidence>
<dbReference type="GO" id="GO:0005975">
    <property type="term" value="P:carbohydrate metabolic process"/>
    <property type="evidence" value="ECO:0007669"/>
    <property type="project" value="InterPro"/>
</dbReference>
<gene>
    <name evidence="3" type="ORF">PGLA2088_LOCUS50050</name>
</gene>
<feature type="non-terminal residue" evidence="3">
    <location>
        <position position="1"/>
    </location>
</feature>
<dbReference type="PROSITE" id="PS51762">
    <property type="entry name" value="GH16_2"/>
    <property type="match status" value="1"/>
</dbReference>
<dbReference type="Proteomes" id="UP000626109">
    <property type="component" value="Unassembled WGS sequence"/>
</dbReference>
<dbReference type="InterPro" id="IPR000757">
    <property type="entry name" value="Beta-glucanase-like"/>
</dbReference>
<proteinExistence type="inferred from homology"/>
<dbReference type="Gene3D" id="2.60.120.200">
    <property type="match status" value="1"/>
</dbReference>
<accession>A0A813M490</accession>
<sequence>ASWLLEHSACASREEAQTRVMSEFKAVFDLPGCKWDGSLMVDGHSADARATWVMQNCNSSEHDAQQQVMREHPHVFQGVEAVWNPALMCDGHAAASRAKWVFDNCGASEQEAQQRVMHEFPKHFSGLHKAERTELVHALGGASPSADVLVPAAPSDPNCLVWSDDFDYVGRPDAAKWRYDTGGHGWGNHEQQNYTDRAENAWVEDGCLKIKALREDFAGNRFTSARLVSKSSWLYGRIEARVRVPNARGSWAAAWMLPTQKDFGEWPRSGEIDIMEHVGMDCGRVHGTVHTERFNHMRGTQVGRCISVASDEWHTFAVDWSEHGIAFIVDGNQYHHFARAASSSWEMWPFDRPFHIILNLAVGGDWGGQKGVDEDAFRNEGQVMEVAWVRVFKSSQGNSQSGG</sequence>
<dbReference type="AlphaFoldDB" id="A0A813M490"/>
<dbReference type="CDD" id="cd08023">
    <property type="entry name" value="GH16_laminarinase_like"/>
    <property type="match status" value="1"/>
</dbReference>
<reference evidence="3" key="1">
    <citation type="submission" date="2021-02" db="EMBL/GenBank/DDBJ databases">
        <authorList>
            <person name="Dougan E. K."/>
            <person name="Rhodes N."/>
            <person name="Thang M."/>
            <person name="Chan C."/>
        </authorList>
    </citation>
    <scope>NUCLEOTIDE SEQUENCE</scope>
</reference>
<organism evidence="3 4">
    <name type="scientific">Polarella glacialis</name>
    <name type="common">Dinoflagellate</name>
    <dbReference type="NCBI Taxonomy" id="89957"/>
    <lineage>
        <taxon>Eukaryota</taxon>
        <taxon>Sar</taxon>
        <taxon>Alveolata</taxon>
        <taxon>Dinophyceae</taxon>
        <taxon>Suessiales</taxon>
        <taxon>Suessiaceae</taxon>
        <taxon>Polarella</taxon>
    </lineage>
</organism>
<dbReference type="PANTHER" id="PTHR10963:SF55">
    <property type="entry name" value="GLYCOSIDE HYDROLASE FAMILY 16 PROTEIN"/>
    <property type="match status" value="1"/>
</dbReference>
<name>A0A813M490_POLGL</name>
<dbReference type="InterPro" id="IPR050546">
    <property type="entry name" value="Glycosyl_Hydrlase_16"/>
</dbReference>
<evidence type="ECO:0000313" key="4">
    <source>
        <dbReference type="Proteomes" id="UP000626109"/>
    </source>
</evidence>